<evidence type="ECO:0000313" key="10">
    <source>
        <dbReference type="Proteomes" id="UP000276232"/>
    </source>
</evidence>
<dbReference type="PANTHER" id="PTHR33841">
    <property type="entry name" value="DNA METHYLTRANSFERASE YEEA-RELATED"/>
    <property type="match status" value="1"/>
</dbReference>
<dbReference type="InterPro" id="IPR011639">
    <property type="entry name" value="MethylTrfase_TaqI-like_dom"/>
</dbReference>
<dbReference type="GO" id="GO:0032259">
    <property type="term" value="P:methylation"/>
    <property type="evidence" value="ECO:0007669"/>
    <property type="project" value="UniProtKB-KW"/>
</dbReference>
<dbReference type="PROSITE" id="PS00092">
    <property type="entry name" value="N6_MTASE"/>
    <property type="match status" value="1"/>
</dbReference>
<keyword evidence="3 9" id="KW-0489">Methyltransferase</keyword>
<protein>
    <recommendedName>
        <fullName evidence="2">site-specific DNA-methyltransferase (adenine-specific)</fullName>
        <ecNumber evidence="2">2.1.1.72</ecNumber>
    </recommendedName>
</protein>
<dbReference type="GO" id="GO:0003676">
    <property type="term" value="F:nucleic acid binding"/>
    <property type="evidence" value="ECO:0007669"/>
    <property type="project" value="InterPro"/>
</dbReference>
<gene>
    <name evidence="9" type="ORF">EDC03_2387</name>
</gene>
<evidence type="ECO:0000256" key="1">
    <source>
        <dbReference type="ARBA" id="ARBA00006594"/>
    </source>
</evidence>
<dbReference type="SUPFAM" id="SSF53335">
    <property type="entry name" value="S-adenosyl-L-methionine-dependent methyltransferases"/>
    <property type="match status" value="1"/>
</dbReference>
<dbReference type="InterPro" id="IPR029063">
    <property type="entry name" value="SAM-dependent_MTases_sf"/>
</dbReference>
<dbReference type="EC" id="2.1.1.72" evidence="2"/>
<dbReference type="OrthoDB" id="32195at2"/>
<evidence type="ECO:0000256" key="3">
    <source>
        <dbReference type="ARBA" id="ARBA00022603"/>
    </source>
</evidence>
<evidence type="ECO:0000259" key="7">
    <source>
        <dbReference type="Pfam" id="PF07669"/>
    </source>
</evidence>
<evidence type="ECO:0000256" key="5">
    <source>
        <dbReference type="ARBA" id="ARBA00022691"/>
    </source>
</evidence>
<proteinExistence type="inferred from homology"/>
<feature type="domain" description="Type II methyltransferase M.TaqI-like" evidence="7">
    <location>
        <begin position="83"/>
        <end position="192"/>
    </location>
</feature>
<dbReference type="EMBL" id="RJKN01000006">
    <property type="protein sequence ID" value="ROP34572.1"/>
    <property type="molecule type" value="Genomic_DNA"/>
</dbReference>
<comment type="similarity">
    <text evidence="1">Belongs to the N(4)/N(6)-methyltransferase family.</text>
</comment>
<name>A0A3N1GWN1_9ACTN</name>
<dbReference type="RefSeq" id="WP_123380478.1">
    <property type="nucleotide sequence ID" value="NZ_RJKN01000006.1"/>
</dbReference>
<evidence type="ECO:0000256" key="2">
    <source>
        <dbReference type="ARBA" id="ARBA00011900"/>
    </source>
</evidence>
<dbReference type="PRINTS" id="PR00507">
    <property type="entry name" value="N12N6MTFRASE"/>
</dbReference>
<organism evidence="9 10">
    <name type="scientific">Pseudokineococcus lusitanus</name>
    <dbReference type="NCBI Taxonomy" id="763993"/>
    <lineage>
        <taxon>Bacteria</taxon>
        <taxon>Bacillati</taxon>
        <taxon>Actinomycetota</taxon>
        <taxon>Actinomycetes</taxon>
        <taxon>Kineosporiales</taxon>
        <taxon>Kineosporiaceae</taxon>
        <taxon>Pseudokineococcus</taxon>
    </lineage>
</organism>
<sequence>MQTFAAKAEPVGDKLRGGYYTPDDIARYVADWVLEAGSDVLEPACGDGAILRHLIRPGVRPQGIELFPDEARKARATGAPVVDSDFFRWFEEFRHGTYDGVAGNPPYIRFGSWEHEARDLALAFLRRAGMRPSKLTNAWVPFVAASVMAVREGGRVGLVLPAELLQVGYAAQLRAFLVDMCSDITIVSFEKLIFPGILQEVVLLLAVRGKGPASINTVEVADAAALANASLETSAARAPLHDTEKWTKYYLGPEAIELVRRLRNDHRLAPLGAYAAVNVGVVTGRNSFFCLTEEDVKRRGLGAWTMPLLARSAQMRGLTYRASDLSEQSAGGARTHLLAVAPGVDPTAAPSLARYIEEGEGEGVHTGFKCRIRNDWWVVPSVSAPEGFMLRQVASHLRIAANEAGATSTDTVHRVFVKPNVSIQDLAVGAFNTVTLAMSEVIGRSYGGGLLEMEPSECSHLPVPDPALVPDGLSSKVDELLREQRVDDALDLVDRTVLVEQAGISPDDIHSMRAVWHRMRSRRMGRSRR</sequence>
<dbReference type="Proteomes" id="UP000276232">
    <property type="component" value="Unassembled WGS sequence"/>
</dbReference>
<dbReference type="Pfam" id="PF07669">
    <property type="entry name" value="Eco57I"/>
    <property type="match status" value="1"/>
</dbReference>
<comment type="caution">
    <text evidence="9">The sequence shown here is derived from an EMBL/GenBank/DDBJ whole genome shotgun (WGS) entry which is preliminary data.</text>
</comment>
<dbReference type="InterPro" id="IPR002052">
    <property type="entry name" value="DNA_methylase_N6_adenine_CS"/>
</dbReference>
<evidence type="ECO:0000256" key="6">
    <source>
        <dbReference type="ARBA" id="ARBA00047942"/>
    </source>
</evidence>
<dbReference type="AlphaFoldDB" id="A0A3N1GWN1"/>
<dbReference type="InterPro" id="IPR050953">
    <property type="entry name" value="N4_N6_ade-DNA_methylase"/>
</dbReference>
<keyword evidence="4" id="KW-0808">Transferase</keyword>
<accession>A0A3N1GWN1</accession>
<dbReference type="InParanoid" id="A0A3N1GWN1"/>
<feature type="domain" description="Type II methyltransferase M.Eco57I C-terminal" evidence="8">
    <location>
        <begin position="244"/>
        <end position="498"/>
    </location>
</feature>
<evidence type="ECO:0000256" key="4">
    <source>
        <dbReference type="ARBA" id="ARBA00022679"/>
    </source>
</evidence>
<keyword evidence="5" id="KW-0949">S-adenosyl-L-methionine</keyword>
<keyword evidence="10" id="KW-1185">Reference proteome</keyword>
<evidence type="ECO:0000259" key="8">
    <source>
        <dbReference type="Pfam" id="PF22837"/>
    </source>
</evidence>
<dbReference type="Gene3D" id="3.40.50.150">
    <property type="entry name" value="Vaccinia Virus protein VP39"/>
    <property type="match status" value="1"/>
</dbReference>
<dbReference type="InterPro" id="IPR054520">
    <property type="entry name" value="M_Eco57I_C"/>
</dbReference>
<dbReference type="Pfam" id="PF22837">
    <property type="entry name" value="M_Eco57I_C"/>
    <property type="match status" value="1"/>
</dbReference>
<evidence type="ECO:0000313" key="9">
    <source>
        <dbReference type="EMBL" id="ROP34572.1"/>
    </source>
</evidence>
<comment type="catalytic activity">
    <reaction evidence="6">
        <text>a 2'-deoxyadenosine in DNA + S-adenosyl-L-methionine = an N(6)-methyl-2'-deoxyadenosine in DNA + S-adenosyl-L-homocysteine + H(+)</text>
        <dbReference type="Rhea" id="RHEA:15197"/>
        <dbReference type="Rhea" id="RHEA-COMP:12418"/>
        <dbReference type="Rhea" id="RHEA-COMP:12419"/>
        <dbReference type="ChEBI" id="CHEBI:15378"/>
        <dbReference type="ChEBI" id="CHEBI:57856"/>
        <dbReference type="ChEBI" id="CHEBI:59789"/>
        <dbReference type="ChEBI" id="CHEBI:90615"/>
        <dbReference type="ChEBI" id="CHEBI:90616"/>
        <dbReference type="EC" id="2.1.1.72"/>
    </reaction>
</comment>
<reference evidence="9 10" key="1">
    <citation type="journal article" date="2015" name="Stand. Genomic Sci.">
        <title>Genomic Encyclopedia of Bacterial and Archaeal Type Strains, Phase III: the genomes of soil and plant-associated and newly described type strains.</title>
        <authorList>
            <person name="Whitman W.B."/>
            <person name="Woyke T."/>
            <person name="Klenk H.P."/>
            <person name="Zhou Y."/>
            <person name="Lilburn T.G."/>
            <person name="Beck B.J."/>
            <person name="De Vos P."/>
            <person name="Vandamme P."/>
            <person name="Eisen J.A."/>
            <person name="Garrity G."/>
            <person name="Hugenholtz P."/>
            <person name="Kyrpides N.C."/>
        </authorList>
    </citation>
    <scope>NUCLEOTIDE SEQUENCE [LARGE SCALE GENOMIC DNA]</scope>
    <source>
        <strain evidence="9 10">CECT 7306</strain>
    </source>
</reference>
<dbReference type="GO" id="GO:0006304">
    <property type="term" value="P:DNA modification"/>
    <property type="evidence" value="ECO:0007669"/>
    <property type="project" value="InterPro"/>
</dbReference>
<dbReference type="PANTHER" id="PTHR33841:SF5">
    <property type="entry name" value="DNA METHYLASE (MODIFICATION METHYLASE) (METHYLTRANSFERASE)-RELATED"/>
    <property type="match status" value="1"/>
</dbReference>
<dbReference type="GO" id="GO:0009007">
    <property type="term" value="F:site-specific DNA-methyltransferase (adenine-specific) activity"/>
    <property type="evidence" value="ECO:0007669"/>
    <property type="project" value="UniProtKB-EC"/>
</dbReference>